<accession>A0A9P4TVA9</accession>
<keyword evidence="2" id="KW-0560">Oxidoreductase</keyword>
<dbReference type="Pfam" id="PF05368">
    <property type="entry name" value="NmrA"/>
    <property type="match status" value="1"/>
</dbReference>
<dbReference type="InterPro" id="IPR008030">
    <property type="entry name" value="NmrA-like"/>
</dbReference>
<dbReference type="GO" id="GO:0016491">
    <property type="term" value="F:oxidoreductase activity"/>
    <property type="evidence" value="ECO:0007669"/>
    <property type="project" value="UniProtKB-KW"/>
</dbReference>
<dbReference type="AlphaFoldDB" id="A0A9P4TVA9"/>
<keyword evidence="1" id="KW-0521">NADP</keyword>
<evidence type="ECO:0000256" key="2">
    <source>
        <dbReference type="ARBA" id="ARBA00023002"/>
    </source>
</evidence>
<feature type="domain" description="NmrA-like" evidence="3">
    <location>
        <begin position="9"/>
        <end position="136"/>
    </location>
</feature>
<dbReference type="Gene3D" id="3.40.50.720">
    <property type="entry name" value="NAD(P)-binding Rossmann-like Domain"/>
    <property type="match status" value="1"/>
</dbReference>
<dbReference type="SUPFAM" id="SSF51735">
    <property type="entry name" value="NAD(P)-binding Rossmann-fold domains"/>
    <property type="match status" value="1"/>
</dbReference>
<dbReference type="InterPro" id="IPR051609">
    <property type="entry name" value="NmrA/Isoflavone_reductase-like"/>
</dbReference>
<dbReference type="OrthoDB" id="419598at2759"/>
<evidence type="ECO:0000313" key="5">
    <source>
        <dbReference type="Proteomes" id="UP000800235"/>
    </source>
</evidence>
<proteinExistence type="predicted"/>
<evidence type="ECO:0000259" key="3">
    <source>
        <dbReference type="Pfam" id="PF05368"/>
    </source>
</evidence>
<gene>
    <name evidence="4" type="ORF">EJ08DRAFT_700709</name>
</gene>
<reference evidence="4" key="1">
    <citation type="journal article" date="2020" name="Stud. Mycol.">
        <title>101 Dothideomycetes genomes: a test case for predicting lifestyles and emergence of pathogens.</title>
        <authorList>
            <person name="Haridas S."/>
            <person name="Albert R."/>
            <person name="Binder M."/>
            <person name="Bloem J."/>
            <person name="Labutti K."/>
            <person name="Salamov A."/>
            <person name="Andreopoulos B."/>
            <person name="Baker S."/>
            <person name="Barry K."/>
            <person name="Bills G."/>
            <person name="Bluhm B."/>
            <person name="Cannon C."/>
            <person name="Castanera R."/>
            <person name="Culley D."/>
            <person name="Daum C."/>
            <person name="Ezra D."/>
            <person name="Gonzalez J."/>
            <person name="Henrissat B."/>
            <person name="Kuo A."/>
            <person name="Liang C."/>
            <person name="Lipzen A."/>
            <person name="Lutzoni F."/>
            <person name="Magnuson J."/>
            <person name="Mondo S."/>
            <person name="Nolan M."/>
            <person name="Ohm R."/>
            <person name="Pangilinan J."/>
            <person name="Park H.-J."/>
            <person name="Ramirez L."/>
            <person name="Alfaro M."/>
            <person name="Sun H."/>
            <person name="Tritt A."/>
            <person name="Yoshinaga Y."/>
            <person name="Zwiers L.-H."/>
            <person name="Turgeon B."/>
            <person name="Goodwin S."/>
            <person name="Spatafora J."/>
            <person name="Crous P."/>
            <person name="Grigoriev I."/>
        </authorList>
    </citation>
    <scope>NUCLEOTIDE SEQUENCE</scope>
    <source>
        <strain evidence="4">CBS 130266</strain>
    </source>
</reference>
<dbReference type="Proteomes" id="UP000800235">
    <property type="component" value="Unassembled WGS sequence"/>
</dbReference>
<protein>
    <submittedName>
        <fullName evidence="4">NAD(P)-binding protein</fullName>
    </submittedName>
</protein>
<dbReference type="PANTHER" id="PTHR47706">
    <property type="entry name" value="NMRA-LIKE FAMILY PROTEIN"/>
    <property type="match status" value="1"/>
</dbReference>
<evidence type="ECO:0000256" key="1">
    <source>
        <dbReference type="ARBA" id="ARBA00022857"/>
    </source>
</evidence>
<dbReference type="InterPro" id="IPR036291">
    <property type="entry name" value="NAD(P)-bd_dom_sf"/>
</dbReference>
<name>A0A9P4TVA9_9PEZI</name>
<keyword evidence="5" id="KW-1185">Reference proteome</keyword>
<sequence>MAQANHIERVAIIGFTGRLGSHFIESLLATGKHTVTAITRAGGNHTVLSGARLAEVNYDDGGDSLVAALRGQQFLIITLSISAPPDTHSKIVEAAARAGVPYIMPNIHGFDIFNDSLREESVPGSSHMRYKNEVEESGAKWVVMVSGFWYEWSLALGEPCFGFDIKNKTVTFFDDGKTAINVSTWKRCGRALAALLSLPIDGASPAFSDWIGKPLYFDSFLVSQRDMLDSLNRVLGTTDADWTITSETTAQRQKDGQKELAEGSMRGFAKLMYSRVFFPGGGGDYTGKGLANDALGLPKDDLDEATKRAVELAESDLDHFV</sequence>
<comment type="caution">
    <text evidence="4">The sequence shown here is derived from an EMBL/GenBank/DDBJ whole genome shotgun (WGS) entry which is preliminary data.</text>
</comment>
<dbReference type="EMBL" id="MU007074">
    <property type="protein sequence ID" value="KAF2424493.1"/>
    <property type="molecule type" value="Genomic_DNA"/>
</dbReference>
<dbReference type="PANTHER" id="PTHR47706:SF7">
    <property type="entry name" value="CIPA-LIKE, PUTATIVE (AFU_ORTHOLOGUE AFUA_1G01630)-RELATED"/>
    <property type="match status" value="1"/>
</dbReference>
<organism evidence="4 5">
    <name type="scientific">Tothia fuscella</name>
    <dbReference type="NCBI Taxonomy" id="1048955"/>
    <lineage>
        <taxon>Eukaryota</taxon>
        <taxon>Fungi</taxon>
        <taxon>Dikarya</taxon>
        <taxon>Ascomycota</taxon>
        <taxon>Pezizomycotina</taxon>
        <taxon>Dothideomycetes</taxon>
        <taxon>Pleosporomycetidae</taxon>
        <taxon>Venturiales</taxon>
        <taxon>Cylindrosympodiaceae</taxon>
        <taxon>Tothia</taxon>
    </lineage>
</organism>
<evidence type="ECO:0000313" key="4">
    <source>
        <dbReference type="EMBL" id="KAF2424493.1"/>
    </source>
</evidence>